<evidence type="ECO:0000256" key="5">
    <source>
        <dbReference type="ARBA" id="ARBA00040549"/>
    </source>
</evidence>
<dbReference type="Pfam" id="PF13091">
    <property type="entry name" value="PLDc_2"/>
    <property type="match status" value="1"/>
</dbReference>
<dbReference type="GO" id="GO:0016891">
    <property type="term" value="F:RNA endonuclease activity producing 5'-phosphomonoesters, hydrolytic mechanism"/>
    <property type="evidence" value="ECO:0007669"/>
    <property type="project" value="TreeGrafter"/>
</dbReference>
<keyword evidence="3" id="KW-0443">Lipid metabolism</keyword>
<gene>
    <name evidence="10" type="primary">LOC108072227</name>
</gene>
<dbReference type="RefSeq" id="XP_017018779.2">
    <property type="nucleotide sequence ID" value="XM_017163290.3"/>
</dbReference>
<evidence type="ECO:0000256" key="3">
    <source>
        <dbReference type="ARBA" id="ARBA00023098"/>
    </source>
</evidence>
<evidence type="ECO:0000259" key="8">
    <source>
        <dbReference type="Pfam" id="PF13091"/>
    </source>
</evidence>
<evidence type="ECO:0000256" key="2">
    <source>
        <dbReference type="ARBA" id="ARBA00022963"/>
    </source>
</evidence>
<sequence>MQAIKSGFMYLCLCWLHVLTLFQKLLAKYRHEPDFTDVILFNDKTLKSNEMHKNGNCPRRFCTPCRVNRLIAYIDNAQVCMDIAHLVITHDSIFKAVLAAWYRGVNVRIVTDPEMVHIRGSQMRKLCSHCIPIHVAAKRTIMHHKFTIIDGEQRILQLGSEERLKAARLLQRRGIVMTGSLNWTEQGTRHNYENVVITSNRKVIARYQEIFDNLYNYYAQLTIIFSELYHSEIEKIPDRNAKDFY</sequence>
<evidence type="ECO:0000313" key="9">
    <source>
        <dbReference type="Proteomes" id="UP001652661"/>
    </source>
</evidence>
<dbReference type="AlphaFoldDB" id="A0A6P4I4H6"/>
<keyword evidence="9" id="KW-1185">Reference proteome</keyword>
<evidence type="ECO:0000256" key="1">
    <source>
        <dbReference type="ARBA" id="ARBA00022801"/>
    </source>
</evidence>
<evidence type="ECO:0000256" key="6">
    <source>
        <dbReference type="ARBA" id="ARBA00043167"/>
    </source>
</evidence>
<dbReference type="PANTHER" id="PTHR43856">
    <property type="entry name" value="CARDIOLIPIN HYDROLASE"/>
    <property type="match status" value="1"/>
</dbReference>
<feature type="signal peptide" evidence="7">
    <location>
        <begin position="1"/>
        <end position="27"/>
    </location>
</feature>
<dbReference type="PANTHER" id="PTHR43856:SF1">
    <property type="entry name" value="MITOCHONDRIAL CARDIOLIPIN HYDROLASE"/>
    <property type="match status" value="1"/>
</dbReference>
<dbReference type="GeneID" id="108072227"/>
<dbReference type="InterPro" id="IPR051406">
    <property type="entry name" value="PLD_domain"/>
</dbReference>
<evidence type="ECO:0000256" key="7">
    <source>
        <dbReference type="SAM" id="SignalP"/>
    </source>
</evidence>
<protein>
    <recommendedName>
        <fullName evidence="5">Mitochondrial cardiolipin hydrolase</fullName>
    </recommendedName>
    <alternativeName>
        <fullName evidence="6">Mitochondrial phospholipase</fullName>
    </alternativeName>
</protein>
<keyword evidence="1" id="KW-0378">Hydrolase</keyword>
<reference evidence="10" key="2">
    <citation type="submission" date="2025-08" db="UniProtKB">
        <authorList>
            <consortium name="RefSeq"/>
        </authorList>
    </citation>
    <scope>IDENTIFICATION</scope>
    <source>
        <strain evidence="10">14028-0561.14</strain>
        <tissue evidence="10">Whole fly</tissue>
    </source>
</reference>
<feature type="domain" description="Phospholipase D-like" evidence="8">
    <location>
        <begin position="70"/>
        <end position="214"/>
    </location>
</feature>
<dbReference type="SUPFAM" id="SSF56024">
    <property type="entry name" value="Phospholipase D/nuclease"/>
    <property type="match status" value="1"/>
</dbReference>
<reference evidence="9" key="1">
    <citation type="submission" date="2025-05" db="UniProtKB">
        <authorList>
            <consortium name="RefSeq"/>
        </authorList>
    </citation>
    <scope>NUCLEOTIDE SEQUENCE [LARGE SCALE GENOMIC DNA]</scope>
    <source>
        <strain evidence="9">14028-0561.14</strain>
    </source>
</reference>
<evidence type="ECO:0000256" key="4">
    <source>
        <dbReference type="ARBA" id="ARBA00038012"/>
    </source>
</evidence>
<dbReference type="InterPro" id="IPR025202">
    <property type="entry name" value="PLD-like_dom"/>
</dbReference>
<name>A0A6P4I4H6_DROKI</name>
<accession>A0A6P4I4H6</accession>
<proteinExistence type="inferred from homology"/>
<dbReference type="Gene3D" id="3.30.870.10">
    <property type="entry name" value="Endonuclease Chain A"/>
    <property type="match status" value="1"/>
</dbReference>
<dbReference type="GO" id="GO:0016042">
    <property type="term" value="P:lipid catabolic process"/>
    <property type="evidence" value="ECO:0007669"/>
    <property type="project" value="UniProtKB-KW"/>
</dbReference>
<keyword evidence="7" id="KW-0732">Signal</keyword>
<dbReference type="Proteomes" id="UP001652661">
    <property type="component" value="Chromosome 2R"/>
</dbReference>
<dbReference type="OrthoDB" id="7852847at2759"/>
<keyword evidence="2" id="KW-0442">Lipid degradation</keyword>
<organism evidence="9 10">
    <name type="scientific">Drosophila kikkawai</name>
    <name type="common">Fruit fly</name>
    <dbReference type="NCBI Taxonomy" id="30033"/>
    <lineage>
        <taxon>Eukaryota</taxon>
        <taxon>Metazoa</taxon>
        <taxon>Ecdysozoa</taxon>
        <taxon>Arthropoda</taxon>
        <taxon>Hexapoda</taxon>
        <taxon>Insecta</taxon>
        <taxon>Pterygota</taxon>
        <taxon>Neoptera</taxon>
        <taxon>Endopterygota</taxon>
        <taxon>Diptera</taxon>
        <taxon>Brachycera</taxon>
        <taxon>Muscomorpha</taxon>
        <taxon>Ephydroidea</taxon>
        <taxon>Drosophilidae</taxon>
        <taxon>Drosophila</taxon>
        <taxon>Sophophora</taxon>
    </lineage>
</organism>
<evidence type="ECO:0000313" key="10">
    <source>
        <dbReference type="RefSeq" id="XP_017018779.2"/>
    </source>
</evidence>
<feature type="chain" id="PRO_5046096385" description="Mitochondrial cardiolipin hydrolase" evidence="7">
    <location>
        <begin position="28"/>
        <end position="245"/>
    </location>
</feature>
<comment type="similarity">
    <text evidence="4">Belongs to the phospholipase D family. MitoPLD/Zucchini subfamily.</text>
</comment>